<dbReference type="Pfam" id="PF00501">
    <property type="entry name" value="AMP-binding"/>
    <property type="match status" value="1"/>
</dbReference>
<keyword evidence="5" id="KW-1185">Reference proteome</keyword>
<dbReference type="GO" id="GO:0004467">
    <property type="term" value="F:long-chain fatty acid-CoA ligase activity"/>
    <property type="evidence" value="ECO:0007669"/>
    <property type="project" value="TreeGrafter"/>
</dbReference>
<name>A0A502E3W5_9MYCO</name>
<dbReference type="PANTHER" id="PTHR43272">
    <property type="entry name" value="LONG-CHAIN-FATTY-ACID--COA LIGASE"/>
    <property type="match status" value="1"/>
</dbReference>
<keyword evidence="1" id="KW-0547">Nucleotide-binding</keyword>
<feature type="domain" description="AMP-dependent synthetase/ligase" evidence="3">
    <location>
        <begin position="25"/>
        <end position="431"/>
    </location>
</feature>
<dbReference type="CDD" id="cd05907">
    <property type="entry name" value="VL_LC_FACS_like"/>
    <property type="match status" value="1"/>
</dbReference>
<dbReference type="RefSeq" id="WP_140694242.1">
    <property type="nucleotide sequence ID" value="NZ_RCZG01000008.1"/>
</dbReference>
<dbReference type="Gene3D" id="3.40.50.12780">
    <property type="entry name" value="N-terminal domain of ligase-like"/>
    <property type="match status" value="1"/>
</dbReference>
<dbReference type="AlphaFoldDB" id="A0A502E3W5"/>
<dbReference type="GO" id="GO:0005524">
    <property type="term" value="F:ATP binding"/>
    <property type="evidence" value="ECO:0007669"/>
    <property type="project" value="UniProtKB-KW"/>
</dbReference>
<dbReference type="InterPro" id="IPR020845">
    <property type="entry name" value="AMP-binding_CS"/>
</dbReference>
<dbReference type="PANTHER" id="PTHR43272:SF33">
    <property type="entry name" value="AMP-BINDING DOMAIN-CONTAINING PROTEIN-RELATED"/>
    <property type="match status" value="1"/>
</dbReference>
<evidence type="ECO:0000256" key="2">
    <source>
        <dbReference type="ARBA" id="ARBA00022840"/>
    </source>
</evidence>
<dbReference type="SUPFAM" id="SSF56801">
    <property type="entry name" value="Acetyl-CoA synthetase-like"/>
    <property type="match status" value="1"/>
</dbReference>
<evidence type="ECO:0000313" key="5">
    <source>
        <dbReference type="Proteomes" id="UP000320095"/>
    </source>
</evidence>
<dbReference type="InterPro" id="IPR000873">
    <property type="entry name" value="AMP-dep_synth/lig_dom"/>
</dbReference>
<dbReference type="Pfam" id="PF23562">
    <property type="entry name" value="AMP-binding_C_3"/>
    <property type="match status" value="1"/>
</dbReference>
<dbReference type="EMBL" id="RCZG01000008">
    <property type="protein sequence ID" value="TPG32395.1"/>
    <property type="molecule type" value="Genomic_DNA"/>
</dbReference>
<keyword evidence="2" id="KW-0067">ATP-binding</keyword>
<evidence type="ECO:0000313" key="4">
    <source>
        <dbReference type="EMBL" id="TPG32395.1"/>
    </source>
</evidence>
<dbReference type="Proteomes" id="UP000320095">
    <property type="component" value="Unassembled WGS sequence"/>
</dbReference>
<comment type="caution">
    <text evidence="4">The sequence shown here is derived from an EMBL/GenBank/DDBJ whole genome shotgun (WGS) entry which is preliminary data.</text>
</comment>
<dbReference type="PROSITE" id="PS00455">
    <property type="entry name" value="AMP_BINDING"/>
    <property type="match status" value="1"/>
</dbReference>
<keyword evidence="4" id="KW-0436">Ligase</keyword>
<dbReference type="OrthoDB" id="9803968at2"/>
<accession>A0A502E3W5</accession>
<dbReference type="InterPro" id="IPR042099">
    <property type="entry name" value="ANL_N_sf"/>
</dbReference>
<evidence type="ECO:0000256" key="1">
    <source>
        <dbReference type="ARBA" id="ARBA00022741"/>
    </source>
</evidence>
<evidence type="ECO:0000259" key="3">
    <source>
        <dbReference type="Pfam" id="PF00501"/>
    </source>
</evidence>
<gene>
    <name evidence="4" type="ORF">EAH80_19105</name>
</gene>
<sequence>MAQVVDALDLMGAPPVSSPTVAEAFQRVVAQHPDQTALRTLGGAVSFTWRRLNTEIAAVAAGLAGLGIEHGDTVAQVLPNVPECHIVDYAALHIGAVPFTIFNSSSAEQIEHQLRNADAKIVFTKTEFLPKVRKAVAGLGSQVQHVIVIDGDADTTTMKAVYAAASPDFDFEARWRSVKADDLATLIYTSGTTGPPKGAQWTHNTVMAQQRALAAALPMPTDGIIAFLPMAHAGGRIIAHYMALLHGATLTTCEDMKQVPVYLAEVHPDAFFSVPRLWEKLQVAIEGMVEAIPDDDERAAAKHAIEIGLRKVKADDAGGTALSADDAASLATEHAQGLTLLRPILATLGLDKIKAAFVGGAPSTPELAQFFRAVGVPLLEAYGLTEASLNIFNRLDDFKCGTAGKPLPGVEVKLADDGELMIRSELVMAGYRKQPEETAAALDADGWLHTGDIAEIDDQGFVAIVDRKKEIIISSSGKNMSPVNIESAIRGESSLIGQVLAIGDRKPYVVALVALDPEAASVYAKRLRISGQSLEELSQAPELREVIQEAVDRGNKRLNRSEQIKKFVVLPTAWLPDSDEMTPTAKLKRKPIQSKYAAEIADLYA</sequence>
<reference evidence="4 5" key="1">
    <citation type="journal article" date="2019" name="Environ. Microbiol.">
        <title>Species interactions and distinct microbial communities in high Arctic permafrost affected cryosols are associated with the CH4 and CO2 gas fluxes.</title>
        <authorList>
            <person name="Altshuler I."/>
            <person name="Hamel J."/>
            <person name="Turney S."/>
            <person name="Magnuson E."/>
            <person name="Levesque R."/>
            <person name="Greer C."/>
            <person name="Whyte L.G."/>
        </authorList>
    </citation>
    <scope>NUCLEOTIDE SEQUENCE [LARGE SCALE GENOMIC DNA]</scope>
    <source>
        <strain evidence="4 5">S5.20</strain>
    </source>
</reference>
<protein>
    <submittedName>
        <fullName evidence="4">Long-chain fatty acid--CoA ligase</fullName>
    </submittedName>
</protein>
<dbReference type="GO" id="GO:0016020">
    <property type="term" value="C:membrane"/>
    <property type="evidence" value="ECO:0007669"/>
    <property type="project" value="TreeGrafter"/>
</dbReference>
<proteinExistence type="predicted"/>
<organism evidence="4 5">
    <name type="scientific">Mycolicibacterium hodleri</name>
    <dbReference type="NCBI Taxonomy" id="49897"/>
    <lineage>
        <taxon>Bacteria</taxon>
        <taxon>Bacillati</taxon>
        <taxon>Actinomycetota</taxon>
        <taxon>Actinomycetes</taxon>
        <taxon>Mycobacteriales</taxon>
        <taxon>Mycobacteriaceae</taxon>
        <taxon>Mycolicibacterium</taxon>
    </lineage>
</organism>